<dbReference type="SUPFAM" id="SSF51556">
    <property type="entry name" value="Metallo-dependent hydrolases"/>
    <property type="match status" value="1"/>
</dbReference>
<dbReference type="PANTHER" id="PTHR11359">
    <property type="entry name" value="AMP DEAMINASE"/>
    <property type="match status" value="1"/>
</dbReference>
<name>A0A166HKY5_9AGAM</name>
<dbReference type="EMBL" id="KV417568">
    <property type="protein sequence ID" value="KZP18973.1"/>
    <property type="molecule type" value="Genomic_DNA"/>
</dbReference>
<dbReference type="InterPro" id="IPR006329">
    <property type="entry name" value="AMPD"/>
</dbReference>
<dbReference type="STRING" id="436010.A0A166HKY5"/>
<accession>A0A166HKY5</accession>
<dbReference type="AlphaFoldDB" id="A0A166HKY5"/>
<proteinExistence type="inferred from homology"/>
<reference evidence="2 3" key="1">
    <citation type="journal article" date="2016" name="Mol. Biol. Evol.">
        <title>Comparative Genomics of Early-Diverging Mushroom-Forming Fungi Provides Insights into the Origins of Lignocellulose Decay Capabilities.</title>
        <authorList>
            <person name="Nagy L.G."/>
            <person name="Riley R."/>
            <person name="Tritt A."/>
            <person name="Adam C."/>
            <person name="Daum C."/>
            <person name="Floudas D."/>
            <person name="Sun H."/>
            <person name="Yadav J.S."/>
            <person name="Pangilinan J."/>
            <person name="Larsson K.H."/>
            <person name="Matsuura K."/>
            <person name="Barry K."/>
            <person name="Labutti K."/>
            <person name="Kuo R."/>
            <person name="Ohm R.A."/>
            <person name="Bhattacharya S.S."/>
            <person name="Shirouzu T."/>
            <person name="Yoshinaga Y."/>
            <person name="Martin F.M."/>
            <person name="Grigoriev I.V."/>
            <person name="Hibbett D.S."/>
        </authorList>
    </citation>
    <scope>NUCLEOTIDE SEQUENCE [LARGE SCALE GENOMIC DNA]</scope>
    <source>
        <strain evidence="2 3">CBS 109695</strain>
    </source>
</reference>
<protein>
    <submittedName>
        <fullName evidence="2">Uncharacterized protein</fullName>
    </submittedName>
</protein>
<dbReference type="PANTHER" id="PTHR11359:SF0">
    <property type="entry name" value="AMP DEAMINASE"/>
    <property type="match status" value="1"/>
</dbReference>
<organism evidence="2 3">
    <name type="scientific">Athelia psychrophila</name>
    <dbReference type="NCBI Taxonomy" id="1759441"/>
    <lineage>
        <taxon>Eukaryota</taxon>
        <taxon>Fungi</taxon>
        <taxon>Dikarya</taxon>
        <taxon>Basidiomycota</taxon>
        <taxon>Agaricomycotina</taxon>
        <taxon>Agaricomycetes</taxon>
        <taxon>Agaricomycetidae</taxon>
        <taxon>Atheliales</taxon>
        <taxon>Atheliaceae</taxon>
        <taxon>Athelia</taxon>
    </lineage>
</organism>
<evidence type="ECO:0000313" key="3">
    <source>
        <dbReference type="Proteomes" id="UP000076532"/>
    </source>
</evidence>
<dbReference type="GO" id="GO:0046033">
    <property type="term" value="P:AMP metabolic process"/>
    <property type="evidence" value="ECO:0007669"/>
    <property type="project" value="TreeGrafter"/>
</dbReference>
<dbReference type="Proteomes" id="UP000076532">
    <property type="component" value="Unassembled WGS sequence"/>
</dbReference>
<dbReference type="GO" id="GO:0003876">
    <property type="term" value="F:AMP deaminase activity"/>
    <property type="evidence" value="ECO:0007669"/>
    <property type="project" value="InterPro"/>
</dbReference>
<keyword evidence="3" id="KW-1185">Reference proteome</keyword>
<comment type="similarity">
    <text evidence="1">Belongs to the metallo-dependent hydrolases superfamily. Adenosine and AMP deaminases family.</text>
</comment>
<evidence type="ECO:0000313" key="2">
    <source>
        <dbReference type="EMBL" id="KZP18973.1"/>
    </source>
</evidence>
<dbReference type="GO" id="GO:0005829">
    <property type="term" value="C:cytosol"/>
    <property type="evidence" value="ECO:0007669"/>
    <property type="project" value="TreeGrafter"/>
</dbReference>
<dbReference type="OrthoDB" id="1723809at2759"/>
<sequence length="71" mass="8150">MSPLSNNALPPTYQRNLLPEYFKTVLNILKLPQSSLAELARNPIIQGGLEKELKRHWLGQEWCLPGHRSGW</sequence>
<evidence type="ECO:0000256" key="1">
    <source>
        <dbReference type="ARBA" id="ARBA00006676"/>
    </source>
</evidence>
<dbReference type="InterPro" id="IPR032466">
    <property type="entry name" value="Metal_Hydrolase"/>
</dbReference>
<dbReference type="Gene3D" id="3.20.20.140">
    <property type="entry name" value="Metal-dependent hydrolases"/>
    <property type="match status" value="1"/>
</dbReference>
<dbReference type="GO" id="GO:0032264">
    <property type="term" value="P:IMP salvage"/>
    <property type="evidence" value="ECO:0007669"/>
    <property type="project" value="InterPro"/>
</dbReference>
<gene>
    <name evidence="2" type="ORF">FIBSPDRAFT_955929</name>
</gene>